<protein>
    <submittedName>
        <fullName evidence="1">Uncharacterized protein</fullName>
    </submittedName>
</protein>
<accession>A0ACD3RGP8</accession>
<dbReference type="EMBL" id="CM011679">
    <property type="protein sequence ID" value="TMS18530.1"/>
    <property type="molecule type" value="Genomic_DNA"/>
</dbReference>
<comment type="caution">
    <text evidence="1">The sequence shown here is derived from an EMBL/GenBank/DDBJ whole genome shotgun (WGS) entry which is preliminary data.</text>
</comment>
<evidence type="ECO:0000313" key="2">
    <source>
        <dbReference type="Proteomes" id="UP000793456"/>
    </source>
</evidence>
<proteinExistence type="predicted"/>
<organism evidence="1 2">
    <name type="scientific">Larimichthys crocea</name>
    <name type="common">Large yellow croaker</name>
    <name type="synonym">Pseudosciaena crocea</name>
    <dbReference type="NCBI Taxonomy" id="215358"/>
    <lineage>
        <taxon>Eukaryota</taxon>
        <taxon>Metazoa</taxon>
        <taxon>Chordata</taxon>
        <taxon>Craniata</taxon>
        <taxon>Vertebrata</taxon>
        <taxon>Euteleostomi</taxon>
        <taxon>Actinopterygii</taxon>
        <taxon>Neopterygii</taxon>
        <taxon>Teleostei</taxon>
        <taxon>Neoteleostei</taxon>
        <taxon>Acanthomorphata</taxon>
        <taxon>Eupercaria</taxon>
        <taxon>Sciaenidae</taxon>
        <taxon>Larimichthys</taxon>
    </lineage>
</organism>
<evidence type="ECO:0000313" key="1">
    <source>
        <dbReference type="EMBL" id="TMS18530.1"/>
    </source>
</evidence>
<name>A0ACD3RGP8_LARCR</name>
<reference evidence="1" key="1">
    <citation type="submission" date="2018-11" db="EMBL/GenBank/DDBJ databases">
        <title>The sequence and de novo assembly of Larimichthys crocea genome using PacBio and Hi-C technologies.</title>
        <authorList>
            <person name="Xu P."/>
            <person name="Chen B."/>
            <person name="Zhou Z."/>
            <person name="Ke Q."/>
            <person name="Wu Y."/>
            <person name="Bai H."/>
            <person name="Pu F."/>
        </authorList>
    </citation>
    <scope>NUCLEOTIDE SEQUENCE</scope>
    <source>
        <tissue evidence="1">Muscle</tissue>
    </source>
</reference>
<keyword evidence="2" id="KW-1185">Reference proteome</keyword>
<gene>
    <name evidence="1" type="ORF">E3U43_010856</name>
</gene>
<sequence length="901" mass="100479">MATVVRRHRHTTNGNRRGAGDGREKLKLKKLQMDSGKVMHRRKPDIPVIRPRVSDENHHVQQVSAKSLELSKVIRLLEDPLTANLKERHLFVLKKLLKRSQIGFLLKELTCIAKILDICAEKVNNHPEYVPILCEALQICRLPFLKEKTSDELHYAQDVTEFLSHMGCLMRVSDADVRQQIVESVKSFYSCVAPKQLLDGLQPTSPGYRLQLLERSDLAQTLLLSMAALENQPSIKLQLLQTLQILSSSSDMNCVLMLNARGAETICLHMNEPDPSGQVLLRSSEILWNLLERGRKAEVMAQLSNVECVTSLKEAFFNQLNGCQQSDLRLANDLLVITTLIAENPDSLLIESSFAKQLVVLVTLPDVKGHNPLARNFSNEELKMKKLLLNLLVLLSKDVAALQLYKEEKVMGALLILTKPPAASSERRSGSRHWSSSPAGGAAAAGAGHPGHRRPAYVGGLHVLSGELVPAAPAGLVHQTSVHGVGGRGSKKAQLQLCVRVMRSVTSSGEDSVCQSLCEQGIISQLLGKLNQSISRNISLHTCSCCAESDMHRKVKLRLRPREEPEVFTERPVRSMLTAMLCRTTGAVWIRGSRDGGSLPEERLKQVLQRSGTQQAHPLHGGLCVSSPRCVHYNILATLLELCDNTNTVSHILSWRDDGGRTAPSLLLQLWRDEEEELMVSRNQHGGIADPQRPIFSLHRQDDTQLSFPSNVQSVAVLELSENLRSKIYSIFCKLGFQELPGLSTKHHVTLSIVRRYLDFKVGEVWDEINRELSLDGVRPITPDEEALSVICKIAEDTARRVTAEQNSILERQEKEGHRRGGAHVHRAFHRSGRVRREHRRSGTRGSEADVGQSCDQDCRSGRRRTDDTGPRILQHGVCQRLTTAKKPNRINCTDQTLLQH</sequence>
<dbReference type="Proteomes" id="UP000793456">
    <property type="component" value="Chromosome VI"/>
</dbReference>